<dbReference type="GO" id="GO:0010468">
    <property type="term" value="P:regulation of gene expression"/>
    <property type="evidence" value="ECO:0007669"/>
    <property type="project" value="UniProtKB-ARBA"/>
</dbReference>
<comment type="subcellular location">
    <subcellularLocation>
        <location evidence="1">Nucleus</location>
    </subcellularLocation>
</comment>
<evidence type="ECO:0000313" key="7">
    <source>
        <dbReference type="EMBL" id="TDH70286.1"/>
    </source>
</evidence>
<name>A0A976FPM1_BRELC</name>
<sequence length="355" mass="40950">MSTTVIKRSCHSQMATPVGSTKPRTQTDLELMDVNLNKHKVENVVDSKCDMTANGNLKADELLLATVDATTTCNASETSRILVDQAKRRLKIQMQFVENARKRIENETHPDMTQKMQLLLEERDRLLRVAKQRGDYFEHGTSVIFNYECDEANAEYELQCGRLRQDMLDEINHEMEILHDQQKGGHTHARATTRKTRSTRNKPELDLSFVHDTAQKIKKRAGGYVFQPLENRLGQLEIDQDVRELTTSYEATKKRRMEFDTDREVTPVAKYYRNKFLYRDWIFQEGDEIYVFNYLTSSEYAAVICGIASTELLVVSEEGKYHRLIVMDIRQGHVVLTTLSSEQTASREDLDDASP</sequence>
<keyword evidence="8" id="KW-1185">Reference proteome</keyword>
<evidence type="ECO:0000256" key="2">
    <source>
        <dbReference type="ARBA" id="ARBA00022491"/>
    </source>
</evidence>
<dbReference type="EMBL" id="SHOA02000010">
    <property type="protein sequence ID" value="TDH70286.1"/>
    <property type="molecule type" value="Genomic_DNA"/>
</dbReference>
<dbReference type="Proteomes" id="UP000294530">
    <property type="component" value="Unassembled WGS sequence"/>
</dbReference>
<evidence type="ECO:0000256" key="3">
    <source>
        <dbReference type="ARBA" id="ARBA00023015"/>
    </source>
</evidence>
<feature type="compositionally biased region" description="Basic residues" evidence="6">
    <location>
        <begin position="185"/>
        <end position="200"/>
    </location>
</feature>
<organism evidence="7 8">
    <name type="scientific">Bremia lactucae</name>
    <name type="common">Lettuce downy mildew</name>
    <dbReference type="NCBI Taxonomy" id="4779"/>
    <lineage>
        <taxon>Eukaryota</taxon>
        <taxon>Sar</taxon>
        <taxon>Stramenopiles</taxon>
        <taxon>Oomycota</taxon>
        <taxon>Peronosporomycetes</taxon>
        <taxon>Peronosporales</taxon>
        <taxon>Peronosporaceae</taxon>
        <taxon>Bremia</taxon>
    </lineage>
</organism>
<dbReference type="RefSeq" id="XP_067819785.1">
    <property type="nucleotide sequence ID" value="XM_067959772.1"/>
</dbReference>
<proteinExistence type="predicted"/>
<feature type="region of interest" description="Disordered" evidence="6">
    <location>
        <begin position="180"/>
        <end position="200"/>
    </location>
</feature>
<keyword evidence="5" id="KW-0539">Nucleus</keyword>
<reference evidence="7 8" key="1">
    <citation type="journal article" date="2021" name="Genome Biol.">
        <title>AFLAP: assembly-free linkage analysis pipeline using k-mers from genome sequencing data.</title>
        <authorList>
            <person name="Fletcher K."/>
            <person name="Zhang L."/>
            <person name="Gil J."/>
            <person name="Han R."/>
            <person name="Cavanaugh K."/>
            <person name="Michelmore R."/>
        </authorList>
    </citation>
    <scope>NUCLEOTIDE SEQUENCE [LARGE SCALE GENOMIC DNA]</scope>
    <source>
        <strain evidence="7 8">SF5</strain>
    </source>
</reference>
<dbReference type="OrthoDB" id="162167at2759"/>
<dbReference type="AlphaFoldDB" id="A0A976FPM1"/>
<evidence type="ECO:0000256" key="6">
    <source>
        <dbReference type="SAM" id="MobiDB-lite"/>
    </source>
</evidence>
<dbReference type="SMART" id="SM01401">
    <property type="entry name" value="Sds3"/>
    <property type="match status" value="1"/>
</dbReference>
<evidence type="ECO:0000313" key="8">
    <source>
        <dbReference type="Proteomes" id="UP000294530"/>
    </source>
</evidence>
<accession>A0A976FPM1</accession>
<dbReference type="GO" id="GO:0005654">
    <property type="term" value="C:nucleoplasm"/>
    <property type="evidence" value="ECO:0007669"/>
    <property type="project" value="UniProtKB-ARBA"/>
</dbReference>
<feature type="region of interest" description="Disordered" evidence="6">
    <location>
        <begin position="1"/>
        <end position="23"/>
    </location>
</feature>
<dbReference type="KEGG" id="blac:94345443"/>
<keyword evidence="3" id="KW-0805">Transcription regulation</keyword>
<protein>
    <submittedName>
        <fullName evidence="7">Uncharacterized protein</fullName>
    </submittedName>
</protein>
<evidence type="ECO:0000256" key="5">
    <source>
        <dbReference type="ARBA" id="ARBA00023242"/>
    </source>
</evidence>
<keyword evidence="2" id="KW-0678">Repressor</keyword>
<evidence type="ECO:0000256" key="4">
    <source>
        <dbReference type="ARBA" id="ARBA00023163"/>
    </source>
</evidence>
<comment type="caution">
    <text evidence="7">The sequence shown here is derived from an EMBL/GenBank/DDBJ whole genome shotgun (WGS) entry which is preliminary data.</text>
</comment>
<keyword evidence="4" id="KW-0804">Transcription</keyword>
<evidence type="ECO:0000256" key="1">
    <source>
        <dbReference type="ARBA" id="ARBA00004123"/>
    </source>
</evidence>
<dbReference type="InterPro" id="IPR013907">
    <property type="entry name" value="Sds3"/>
</dbReference>
<gene>
    <name evidence="7" type="ORF">CCR75_001671</name>
</gene>
<dbReference type="GeneID" id="94345443"/>